<gene>
    <name evidence="1" type="ORF">HPB49_014704</name>
</gene>
<dbReference type="Proteomes" id="UP000821865">
    <property type="component" value="Chromosome 2"/>
</dbReference>
<evidence type="ECO:0000313" key="1">
    <source>
        <dbReference type="EMBL" id="KAH7966239.1"/>
    </source>
</evidence>
<keyword evidence="2" id="KW-1185">Reference proteome</keyword>
<accession>A0ACB8DDA1</accession>
<name>A0ACB8DDA1_DERSI</name>
<reference evidence="1" key="1">
    <citation type="submission" date="2020-05" db="EMBL/GenBank/DDBJ databases">
        <title>Large-scale comparative analyses of tick genomes elucidate their genetic diversity and vector capacities.</title>
        <authorList>
            <person name="Jia N."/>
            <person name="Wang J."/>
            <person name="Shi W."/>
            <person name="Du L."/>
            <person name="Sun Y."/>
            <person name="Zhan W."/>
            <person name="Jiang J."/>
            <person name="Wang Q."/>
            <person name="Zhang B."/>
            <person name="Ji P."/>
            <person name="Sakyi L.B."/>
            <person name="Cui X."/>
            <person name="Yuan T."/>
            <person name="Jiang B."/>
            <person name="Yang W."/>
            <person name="Lam T.T.-Y."/>
            <person name="Chang Q."/>
            <person name="Ding S."/>
            <person name="Wang X."/>
            <person name="Zhu J."/>
            <person name="Ruan X."/>
            <person name="Zhao L."/>
            <person name="Wei J."/>
            <person name="Que T."/>
            <person name="Du C."/>
            <person name="Cheng J."/>
            <person name="Dai P."/>
            <person name="Han X."/>
            <person name="Huang E."/>
            <person name="Gao Y."/>
            <person name="Liu J."/>
            <person name="Shao H."/>
            <person name="Ye R."/>
            <person name="Li L."/>
            <person name="Wei W."/>
            <person name="Wang X."/>
            <person name="Wang C."/>
            <person name="Yang T."/>
            <person name="Huo Q."/>
            <person name="Li W."/>
            <person name="Guo W."/>
            <person name="Chen H."/>
            <person name="Zhou L."/>
            <person name="Ni X."/>
            <person name="Tian J."/>
            <person name="Zhou Y."/>
            <person name="Sheng Y."/>
            <person name="Liu T."/>
            <person name="Pan Y."/>
            <person name="Xia L."/>
            <person name="Li J."/>
            <person name="Zhao F."/>
            <person name="Cao W."/>
        </authorList>
    </citation>
    <scope>NUCLEOTIDE SEQUENCE</scope>
    <source>
        <strain evidence="1">Dsil-2018</strain>
    </source>
</reference>
<sequence length="199" mass="22690">MSVDYQTNACCLSDADGTQRIIKRPHRIPRAKHAAPEMTEVKAKFPEVNFEQVREVLKHHGKKGSVIDVREPQELIDDGRVEGFINIPLNDVQSAFVMHPEEFKIHYNVNKPDPKKDVIFSCRSGRRAVMAAEKLQELDTYHKIKVYPGSFQDWFLHNGEFKQGPLKSPKGTGDAKKKEKNDDSKKEVENESDDSDADD</sequence>
<dbReference type="EMBL" id="CM023471">
    <property type="protein sequence ID" value="KAH7966239.1"/>
    <property type="molecule type" value="Genomic_DNA"/>
</dbReference>
<protein>
    <submittedName>
        <fullName evidence="1">Uncharacterized protein</fullName>
    </submittedName>
</protein>
<comment type="caution">
    <text evidence="1">The sequence shown here is derived from an EMBL/GenBank/DDBJ whole genome shotgun (WGS) entry which is preliminary data.</text>
</comment>
<organism evidence="1 2">
    <name type="scientific">Dermacentor silvarum</name>
    <name type="common">Tick</name>
    <dbReference type="NCBI Taxonomy" id="543639"/>
    <lineage>
        <taxon>Eukaryota</taxon>
        <taxon>Metazoa</taxon>
        <taxon>Ecdysozoa</taxon>
        <taxon>Arthropoda</taxon>
        <taxon>Chelicerata</taxon>
        <taxon>Arachnida</taxon>
        <taxon>Acari</taxon>
        <taxon>Parasitiformes</taxon>
        <taxon>Ixodida</taxon>
        <taxon>Ixodoidea</taxon>
        <taxon>Ixodidae</taxon>
        <taxon>Rhipicephalinae</taxon>
        <taxon>Dermacentor</taxon>
    </lineage>
</organism>
<proteinExistence type="predicted"/>
<evidence type="ECO:0000313" key="2">
    <source>
        <dbReference type="Proteomes" id="UP000821865"/>
    </source>
</evidence>